<accession>A0A4Q7IX92</accession>
<dbReference type="EMBL" id="SFCC01000023">
    <property type="protein sequence ID" value="RZQ59561.1"/>
    <property type="molecule type" value="Genomic_DNA"/>
</dbReference>
<evidence type="ECO:0000313" key="3">
    <source>
        <dbReference type="Proteomes" id="UP000292003"/>
    </source>
</evidence>
<keyword evidence="1" id="KW-0812">Transmembrane</keyword>
<comment type="caution">
    <text evidence="2">The sequence shown here is derived from an EMBL/GenBank/DDBJ whole genome shotgun (WGS) entry which is preliminary data.</text>
</comment>
<name>A0A4Q7IX92_9PSEU</name>
<dbReference type="AlphaFoldDB" id="A0A4Q7IX92"/>
<feature type="transmembrane region" description="Helical" evidence="1">
    <location>
        <begin position="12"/>
        <end position="40"/>
    </location>
</feature>
<keyword evidence="1" id="KW-0472">Membrane</keyword>
<evidence type="ECO:0000313" key="2">
    <source>
        <dbReference type="EMBL" id="RZQ59561.1"/>
    </source>
</evidence>
<feature type="transmembrane region" description="Helical" evidence="1">
    <location>
        <begin position="46"/>
        <end position="66"/>
    </location>
</feature>
<gene>
    <name evidence="2" type="ORF">EWH70_33800</name>
</gene>
<evidence type="ECO:0008006" key="4">
    <source>
        <dbReference type="Google" id="ProtNLM"/>
    </source>
</evidence>
<feature type="transmembrane region" description="Helical" evidence="1">
    <location>
        <begin position="145"/>
        <end position="169"/>
    </location>
</feature>
<keyword evidence="3" id="KW-1185">Reference proteome</keyword>
<protein>
    <recommendedName>
        <fullName evidence="4">PH domain-containing protein</fullName>
    </recommendedName>
</protein>
<dbReference type="RefSeq" id="WP_130479659.1">
    <property type="nucleotide sequence ID" value="NZ_SFCC01000023.1"/>
</dbReference>
<dbReference type="Proteomes" id="UP000292003">
    <property type="component" value="Unassembled WGS sequence"/>
</dbReference>
<organism evidence="2 3">
    <name type="scientific">Amycolatopsis suaedae</name>
    <dbReference type="NCBI Taxonomy" id="2510978"/>
    <lineage>
        <taxon>Bacteria</taxon>
        <taxon>Bacillati</taxon>
        <taxon>Actinomycetota</taxon>
        <taxon>Actinomycetes</taxon>
        <taxon>Pseudonocardiales</taxon>
        <taxon>Pseudonocardiaceae</taxon>
        <taxon>Amycolatopsis</taxon>
    </lineage>
</organism>
<proteinExistence type="predicted"/>
<dbReference type="OrthoDB" id="4134275at2"/>
<sequence>MYEYAEYDSEPSPWTIVAMAQLLVIGVSLLAMVGGLVAVFAVDGPVGWIVIGGSLVIVLCTVWLVARLDVPGRMKAAPVPPARVSGLAEEHGLGEHVMTRKGQNPFAMFALVPFLLVAPLLLLVLMLWLLSLLGPALAGVTTKAAALIFLVGAVLVLAGPVLSLVALIVTPKKVVRTHLYHGGFVHWVNGRTQVVRWADVRSVSAVLGRSNLNPPELVAYRVTRASGRDIRIPGRREVIRDPFAYHLAAVARENGVSVDRAVDARWAGHPAPRRGAAEDAAPA</sequence>
<evidence type="ECO:0000256" key="1">
    <source>
        <dbReference type="SAM" id="Phobius"/>
    </source>
</evidence>
<reference evidence="2 3" key="1">
    <citation type="submission" date="2019-02" db="EMBL/GenBank/DDBJ databases">
        <title>Draft genome sequence of Amycolatopsis sp. 8-3EHSu isolated from roots of Suaeda maritima.</title>
        <authorList>
            <person name="Duangmal K."/>
            <person name="Chantavorakit T."/>
        </authorList>
    </citation>
    <scope>NUCLEOTIDE SEQUENCE [LARGE SCALE GENOMIC DNA]</scope>
    <source>
        <strain evidence="2 3">8-3EHSu</strain>
    </source>
</reference>
<keyword evidence="1" id="KW-1133">Transmembrane helix</keyword>
<feature type="transmembrane region" description="Helical" evidence="1">
    <location>
        <begin position="106"/>
        <end position="133"/>
    </location>
</feature>